<organism evidence="1 2">
    <name type="scientific">Haemonchus contortus</name>
    <name type="common">Barber pole worm</name>
    <dbReference type="NCBI Taxonomy" id="6289"/>
    <lineage>
        <taxon>Eukaryota</taxon>
        <taxon>Metazoa</taxon>
        <taxon>Ecdysozoa</taxon>
        <taxon>Nematoda</taxon>
        <taxon>Chromadorea</taxon>
        <taxon>Rhabditida</taxon>
        <taxon>Rhabditina</taxon>
        <taxon>Rhabditomorpha</taxon>
        <taxon>Strongyloidea</taxon>
        <taxon>Trichostrongylidae</taxon>
        <taxon>Haemonchus</taxon>
    </lineage>
</organism>
<keyword evidence="1" id="KW-1185">Reference proteome</keyword>
<proteinExistence type="predicted"/>
<protein>
    <submittedName>
        <fullName evidence="2">Uncharacterized protein</fullName>
    </submittedName>
</protein>
<evidence type="ECO:0000313" key="2">
    <source>
        <dbReference type="WBParaSite" id="HCON_00013710-00001"/>
    </source>
</evidence>
<sequence>MEECKEHIKDRTSLLNYLEKSINPAKQFHNTCVKEFIEKISGRAEQKEHEKLMLDLNKHLEVESNILEAAVIHWLNKIVQKKRVTATKCADGFVSRKQQPYCK</sequence>
<evidence type="ECO:0000313" key="1">
    <source>
        <dbReference type="Proteomes" id="UP000025227"/>
    </source>
</evidence>
<reference evidence="2" key="1">
    <citation type="submission" date="2020-12" db="UniProtKB">
        <authorList>
            <consortium name="WormBaseParasite"/>
        </authorList>
    </citation>
    <scope>IDENTIFICATION</scope>
    <source>
        <strain evidence="2">MHco3</strain>
    </source>
</reference>
<dbReference type="WBParaSite" id="HCON_00013710-00001">
    <property type="protein sequence ID" value="HCON_00013710-00001"/>
    <property type="gene ID" value="HCON_00013710"/>
</dbReference>
<name>A0A7I4XUW0_HAECO</name>
<accession>A0A7I4XUW0</accession>
<dbReference type="Proteomes" id="UP000025227">
    <property type="component" value="Unplaced"/>
</dbReference>
<dbReference type="AlphaFoldDB" id="A0A7I4XUW0"/>
<dbReference type="OrthoDB" id="5897891at2759"/>